<accession>A0A326U5B2</accession>
<proteinExistence type="predicted"/>
<evidence type="ECO:0000313" key="3">
    <source>
        <dbReference type="Proteomes" id="UP000248806"/>
    </source>
</evidence>
<organism evidence="2 3">
    <name type="scientific">Thermosporothrix hazakensis</name>
    <dbReference type="NCBI Taxonomy" id="644383"/>
    <lineage>
        <taxon>Bacteria</taxon>
        <taxon>Bacillati</taxon>
        <taxon>Chloroflexota</taxon>
        <taxon>Ktedonobacteria</taxon>
        <taxon>Ktedonobacterales</taxon>
        <taxon>Thermosporotrichaceae</taxon>
        <taxon>Thermosporothrix</taxon>
    </lineage>
</organism>
<dbReference type="RefSeq" id="WP_111325989.1">
    <property type="nucleotide sequence ID" value="NZ_BIFX01000001.1"/>
</dbReference>
<dbReference type="AlphaFoldDB" id="A0A326U5B2"/>
<sequence length="91" mass="10203">MYQTVLLVSLLVLLLALILSGLSRKPARHGPRSDCGAPHIMYVERPSRLPSVLAFACFLAGFFYWQAFQLWPWYVGIATAIVLLAWLGLRA</sequence>
<evidence type="ECO:0008006" key="4">
    <source>
        <dbReference type="Google" id="ProtNLM"/>
    </source>
</evidence>
<dbReference type="EMBL" id="QKUF01000038">
    <property type="protein sequence ID" value="PZW20988.1"/>
    <property type="molecule type" value="Genomic_DNA"/>
</dbReference>
<keyword evidence="1" id="KW-1133">Transmembrane helix</keyword>
<reference evidence="2 3" key="1">
    <citation type="submission" date="2018-06" db="EMBL/GenBank/DDBJ databases">
        <title>Genomic Encyclopedia of Archaeal and Bacterial Type Strains, Phase II (KMG-II): from individual species to whole genera.</title>
        <authorList>
            <person name="Goeker M."/>
        </authorList>
    </citation>
    <scope>NUCLEOTIDE SEQUENCE [LARGE SCALE GENOMIC DNA]</scope>
    <source>
        <strain evidence="2 3">ATCC BAA-1881</strain>
    </source>
</reference>
<gene>
    <name evidence="2" type="ORF">EI42_05749</name>
</gene>
<protein>
    <recommendedName>
        <fullName evidence="4">Small integral membrane protein</fullName>
    </recommendedName>
</protein>
<evidence type="ECO:0000313" key="2">
    <source>
        <dbReference type="EMBL" id="PZW20988.1"/>
    </source>
</evidence>
<feature type="transmembrane region" description="Helical" evidence="1">
    <location>
        <begin position="48"/>
        <end position="65"/>
    </location>
</feature>
<evidence type="ECO:0000256" key="1">
    <source>
        <dbReference type="SAM" id="Phobius"/>
    </source>
</evidence>
<comment type="caution">
    <text evidence="2">The sequence shown here is derived from an EMBL/GenBank/DDBJ whole genome shotgun (WGS) entry which is preliminary data.</text>
</comment>
<keyword evidence="3" id="KW-1185">Reference proteome</keyword>
<feature type="transmembrane region" description="Helical" evidence="1">
    <location>
        <begin position="72"/>
        <end position="89"/>
    </location>
</feature>
<name>A0A326U5B2_THEHA</name>
<keyword evidence="1" id="KW-0812">Transmembrane</keyword>
<keyword evidence="1" id="KW-0472">Membrane</keyword>
<dbReference type="Proteomes" id="UP000248806">
    <property type="component" value="Unassembled WGS sequence"/>
</dbReference>